<dbReference type="Proteomes" id="UP001054945">
    <property type="component" value="Unassembled WGS sequence"/>
</dbReference>
<keyword evidence="3" id="KW-1185">Reference proteome</keyword>
<feature type="compositionally biased region" description="Basic and acidic residues" evidence="1">
    <location>
        <begin position="29"/>
        <end position="40"/>
    </location>
</feature>
<organism evidence="2 3">
    <name type="scientific">Caerostris extrusa</name>
    <name type="common">Bark spider</name>
    <name type="synonym">Caerostris bankana</name>
    <dbReference type="NCBI Taxonomy" id="172846"/>
    <lineage>
        <taxon>Eukaryota</taxon>
        <taxon>Metazoa</taxon>
        <taxon>Ecdysozoa</taxon>
        <taxon>Arthropoda</taxon>
        <taxon>Chelicerata</taxon>
        <taxon>Arachnida</taxon>
        <taxon>Araneae</taxon>
        <taxon>Araneomorphae</taxon>
        <taxon>Entelegynae</taxon>
        <taxon>Araneoidea</taxon>
        <taxon>Araneidae</taxon>
        <taxon>Caerostris</taxon>
    </lineage>
</organism>
<name>A0AAV4WDW9_CAEEX</name>
<accession>A0AAV4WDW9</accession>
<evidence type="ECO:0000313" key="2">
    <source>
        <dbReference type="EMBL" id="GIY80726.1"/>
    </source>
</evidence>
<protein>
    <submittedName>
        <fullName evidence="2">Uncharacterized protein</fullName>
    </submittedName>
</protein>
<dbReference type="EMBL" id="BPLR01016047">
    <property type="protein sequence ID" value="GIY80726.1"/>
    <property type="molecule type" value="Genomic_DNA"/>
</dbReference>
<reference evidence="2 3" key="1">
    <citation type="submission" date="2021-06" db="EMBL/GenBank/DDBJ databases">
        <title>Caerostris extrusa draft genome.</title>
        <authorList>
            <person name="Kono N."/>
            <person name="Arakawa K."/>
        </authorList>
    </citation>
    <scope>NUCLEOTIDE SEQUENCE [LARGE SCALE GENOMIC DNA]</scope>
</reference>
<comment type="caution">
    <text evidence="2">The sequence shown here is derived from an EMBL/GenBank/DDBJ whole genome shotgun (WGS) entry which is preliminary data.</text>
</comment>
<dbReference type="AlphaFoldDB" id="A0AAV4WDW9"/>
<gene>
    <name evidence="2" type="ORF">CEXT_563151</name>
</gene>
<sequence length="97" mass="11788">MEKKIQNDTWEGREEFYLTTKNRGKKKLTRENNKNEKESPTEMQGRQFPYHNETRGNSADRAIYRTERGDSRSKRWRKIPIVRYFLSLIVYFGSEYC</sequence>
<evidence type="ECO:0000256" key="1">
    <source>
        <dbReference type="SAM" id="MobiDB-lite"/>
    </source>
</evidence>
<evidence type="ECO:0000313" key="3">
    <source>
        <dbReference type="Proteomes" id="UP001054945"/>
    </source>
</evidence>
<proteinExistence type="predicted"/>
<feature type="region of interest" description="Disordered" evidence="1">
    <location>
        <begin position="21"/>
        <end position="60"/>
    </location>
</feature>